<dbReference type="InterPro" id="IPR001138">
    <property type="entry name" value="Zn2Cys6_DnaBD"/>
</dbReference>
<evidence type="ECO:0000313" key="7">
    <source>
        <dbReference type="EMBL" id="KAE8396157.1"/>
    </source>
</evidence>
<dbReference type="GO" id="GO:0000981">
    <property type="term" value="F:DNA-binding transcription factor activity, RNA polymerase II-specific"/>
    <property type="evidence" value="ECO:0007669"/>
    <property type="project" value="InterPro"/>
</dbReference>
<protein>
    <submittedName>
        <fullName evidence="7">C6 zinc finger domain protein</fullName>
    </submittedName>
</protein>
<dbReference type="PANTHER" id="PTHR47657:SF10">
    <property type="entry name" value="ZN(II)2CYS6 TRANSCRIPTION FACTOR (EUROFUNG)"/>
    <property type="match status" value="1"/>
</dbReference>
<dbReference type="InterPro" id="IPR052400">
    <property type="entry name" value="Zn2-C6_fungal_TF"/>
</dbReference>
<reference evidence="7" key="1">
    <citation type="submission" date="2019-04" db="EMBL/GenBank/DDBJ databases">
        <title>Friends and foes A comparative genomics studyof 23 Aspergillus species from section Flavi.</title>
        <authorList>
            <consortium name="DOE Joint Genome Institute"/>
            <person name="Kjaerbolling I."/>
            <person name="Vesth T."/>
            <person name="Frisvad J.C."/>
            <person name="Nybo J.L."/>
            <person name="Theobald S."/>
            <person name="Kildgaard S."/>
            <person name="Isbrandt T."/>
            <person name="Kuo A."/>
            <person name="Sato A."/>
            <person name="Lyhne E.K."/>
            <person name="Kogle M.E."/>
            <person name="Wiebenga A."/>
            <person name="Kun R.S."/>
            <person name="Lubbers R.J."/>
            <person name="Makela M.R."/>
            <person name="Barry K."/>
            <person name="Chovatia M."/>
            <person name="Clum A."/>
            <person name="Daum C."/>
            <person name="Haridas S."/>
            <person name="He G."/>
            <person name="LaButti K."/>
            <person name="Lipzen A."/>
            <person name="Mondo S."/>
            <person name="Riley R."/>
            <person name="Salamov A."/>
            <person name="Simmons B.A."/>
            <person name="Magnuson J.K."/>
            <person name="Henrissat B."/>
            <person name="Mortensen U.H."/>
            <person name="Larsen T.O."/>
            <person name="Devries R.P."/>
            <person name="Grigoriev I.V."/>
            <person name="Machida M."/>
            <person name="Baker S.E."/>
            <person name="Andersen M.R."/>
        </authorList>
    </citation>
    <scope>NUCLEOTIDE SEQUENCE [LARGE SCALE GENOMIC DNA]</scope>
    <source>
        <strain evidence="7">IBT 14317</strain>
    </source>
</reference>
<dbReference type="PROSITE" id="PS00463">
    <property type="entry name" value="ZN2_CY6_FUNGAL_1"/>
    <property type="match status" value="1"/>
</dbReference>
<keyword evidence="2" id="KW-0238">DNA-binding</keyword>
<keyword evidence="1" id="KW-0805">Transcription regulation</keyword>
<dbReference type="OrthoDB" id="3546279at2759"/>
<gene>
    <name evidence="7" type="ORF">BDV23DRAFT_193018</name>
</gene>
<dbReference type="Proteomes" id="UP000326877">
    <property type="component" value="Unassembled WGS sequence"/>
</dbReference>
<organism evidence="7">
    <name type="scientific">Petromyces alliaceus</name>
    <name type="common">Aspergillus alliaceus</name>
    <dbReference type="NCBI Taxonomy" id="209559"/>
    <lineage>
        <taxon>Eukaryota</taxon>
        <taxon>Fungi</taxon>
        <taxon>Dikarya</taxon>
        <taxon>Ascomycota</taxon>
        <taxon>Pezizomycotina</taxon>
        <taxon>Eurotiomycetes</taxon>
        <taxon>Eurotiomycetidae</taxon>
        <taxon>Eurotiales</taxon>
        <taxon>Aspergillaceae</taxon>
        <taxon>Aspergillus</taxon>
        <taxon>Aspergillus subgen. Circumdati</taxon>
    </lineage>
</organism>
<proteinExistence type="predicted"/>
<feature type="region of interest" description="Disordered" evidence="5">
    <location>
        <begin position="76"/>
        <end position="99"/>
    </location>
</feature>
<dbReference type="EMBL" id="ML735216">
    <property type="protein sequence ID" value="KAE8396157.1"/>
    <property type="molecule type" value="Genomic_DNA"/>
</dbReference>
<dbReference type="SUPFAM" id="SSF57701">
    <property type="entry name" value="Zn2/Cys6 DNA-binding domain"/>
    <property type="match status" value="1"/>
</dbReference>
<dbReference type="Gene3D" id="4.10.240.10">
    <property type="entry name" value="Zn(2)-C6 fungal-type DNA-binding domain"/>
    <property type="match status" value="1"/>
</dbReference>
<dbReference type="GO" id="GO:0009893">
    <property type="term" value="P:positive regulation of metabolic process"/>
    <property type="evidence" value="ECO:0007669"/>
    <property type="project" value="UniProtKB-ARBA"/>
</dbReference>
<dbReference type="GO" id="GO:0008270">
    <property type="term" value="F:zinc ion binding"/>
    <property type="evidence" value="ECO:0007669"/>
    <property type="project" value="InterPro"/>
</dbReference>
<evidence type="ECO:0000256" key="3">
    <source>
        <dbReference type="ARBA" id="ARBA00023163"/>
    </source>
</evidence>
<evidence type="ECO:0000256" key="2">
    <source>
        <dbReference type="ARBA" id="ARBA00023125"/>
    </source>
</evidence>
<sequence>MLGMAVVDAPFTVEEASAPDSRQARKRHRARHTKSRHGCFSCKLRRVKCDEARPVCGACASRQEPCSFPDPTVIAHRQTSSSRTPHEGTHTRSGRGLHNSQPFLEPLRIALAPSVGTPQSVNDDLLGMDNLLMIQFFHMYTAQEMSLHPIRSQVWRRVIPNLAGRNCYLMHLLLSLGGIHMITERLRHGPGGESDGLETVDLRVVMEHHQKGLKGFREEVAQISQSNAEAVYAGSLLLVGFIYASFQVPELNPPPIMTADSAFIPGQIPQTSNGPQLGWMRLIRGVSTVVKDQWPVLKCSRLRPMVLHFHGDEYWKDLPFASSMSRLSHCSPRLLVFARGANQAIVDLKAFWAAIRVPSSTEPSFVGSPTSTYSSPTFDGAVDEQSRAMDILEMIYSRIISVLQCSVSQHGFPDDSDIQANFEEAAVLSWSMLIPNDFIGFLETDDQVDLIRGYSLVILAHFYVINTLVDRWFLNGSFKGEIYRIRESVCSLRNEQLDRLMMWPVKVATP</sequence>
<dbReference type="InterPro" id="IPR036864">
    <property type="entry name" value="Zn2-C6_fun-type_DNA-bd_sf"/>
</dbReference>
<dbReference type="PROSITE" id="PS50048">
    <property type="entry name" value="ZN2_CY6_FUNGAL_2"/>
    <property type="match status" value="1"/>
</dbReference>
<dbReference type="GO" id="GO:0003677">
    <property type="term" value="F:DNA binding"/>
    <property type="evidence" value="ECO:0007669"/>
    <property type="project" value="UniProtKB-KW"/>
</dbReference>
<evidence type="ECO:0000256" key="1">
    <source>
        <dbReference type="ARBA" id="ARBA00023015"/>
    </source>
</evidence>
<dbReference type="Pfam" id="PF11951">
    <property type="entry name" value="Fungal_trans_2"/>
    <property type="match status" value="1"/>
</dbReference>
<keyword evidence="4" id="KW-0539">Nucleus</keyword>
<dbReference type="SMART" id="SM00066">
    <property type="entry name" value="GAL4"/>
    <property type="match status" value="1"/>
</dbReference>
<dbReference type="InterPro" id="IPR021858">
    <property type="entry name" value="Fun_TF"/>
</dbReference>
<accession>A0A5N7CR47</accession>
<evidence type="ECO:0000256" key="4">
    <source>
        <dbReference type="ARBA" id="ARBA00023242"/>
    </source>
</evidence>
<keyword evidence="3" id="KW-0804">Transcription</keyword>
<dbReference type="CDD" id="cd00067">
    <property type="entry name" value="GAL4"/>
    <property type="match status" value="1"/>
</dbReference>
<dbReference type="Pfam" id="PF00172">
    <property type="entry name" value="Zn_clus"/>
    <property type="match status" value="1"/>
</dbReference>
<dbReference type="PANTHER" id="PTHR47657">
    <property type="entry name" value="STEROL REGULATORY ELEMENT-BINDING PROTEIN ECM22"/>
    <property type="match status" value="1"/>
</dbReference>
<feature type="domain" description="Zn(2)-C6 fungal-type" evidence="6">
    <location>
        <begin position="38"/>
        <end position="68"/>
    </location>
</feature>
<evidence type="ECO:0000259" key="6">
    <source>
        <dbReference type="PROSITE" id="PS50048"/>
    </source>
</evidence>
<evidence type="ECO:0000256" key="5">
    <source>
        <dbReference type="SAM" id="MobiDB-lite"/>
    </source>
</evidence>
<dbReference type="AlphaFoldDB" id="A0A5N7CR47"/>
<name>A0A5N7CR47_PETAA</name>